<sequence>MTIKLVCIDIDDTLLNSKRVVMPTTRDAITAAIAAGVHVALCSGRPLAGVRPFLNELGMTRDDQYVITFNGAVVESVTGRVLHNKRLPENAYATLAAYAREHNLPFNIVDADSTIITPDRDIDAFTVVQAAENSAGLLVRDVGDLATDVVPIKGIFCGDEAMLDAAEDDVRATLGADYAVIRAGRNFIELMAPGVDKGSGVAQLAAHLGINPDEIMALGDEGNDIAMFDYVGLAVAMGNGSDEAKAHANVVTASNDDDGLALALKKYVL</sequence>
<keyword evidence="2" id="KW-1185">Reference proteome</keyword>
<dbReference type="RefSeq" id="WP_274260604.1">
    <property type="nucleotide sequence ID" value="NZ_CP117884.1"/>
</dbReference>
<dbReference type="Gene3D" id="3.30.1240.10">
    <property type="match status" value="1"/>
</dbReference>
<dbReference type="Gene3D" id="3.40.50.1000">
    <property type="entry name" value="HAD superfamily/HAD-like"/>
    <property type="match status" value="1"/>
</dbReference>
<dbReference type="PANTHER" id="PTHR10000">
    <property type="entry name" value="PHOSPHOSERINE PHOSPHATASE"/>
    <property type="match status" value="1"/>
</dbReference>
<dbReference type="Pfam" id="PF08282">
    <property type="entry name" value="Hydrolase_3"/>
    <property type="match status" value="1"/>
</dbReference>
<dbReference type="InterPro" id="IPR036412">
    <property type="entry name" value="HAD-like_sf"/>
</dbReference>
<dbReference type="InterPro" id="IPR006379">
    <property type="entry name" value="HAD-SF_hydro_IIB"/>
</dbReference>
<dbReference type="CDD" id="cd07516">
    <property type="entry name" value="HAD_Pase"/>
    <property type="match status" value="1"/>
</dbReference>
<dbReference type="InterPro" id="IPR000150">
    <property type="entry name" value="Cof"/>
</dbReference>
<dbReference type="SFLD" id="SFLDS00003">
    <property type="entry name" value="Haloacid_Dehalogenase"/>
    <property type="match status" value="1"/>
</dbReference>
<dbReference type="InterPro" id="IPR023214">
    <property type="entry name" value="HAD_sf"/>
</dbReference>
<gene>
    <name evidence="1" type="ORF">PQ472_01065</name>
</gene>
<dbReference type="Proteomes" id="UP001220377">
    <property type="component" value="Chromosome"/>
</dbReference>
<organism evidence="1 2">
    <name type="scientific">Lacticaseibacillus pabuli</name>
    <dbReference type="NCBI Taxonomy" id="3025672"/>
    <lineage>
        <taxon>Bacteria</taxon>
        <taxon>Bacillati</taxon>
        <taxon>Bacillota</taxon>
        <taxon>Bacilli</taxon>
        <taxon>Lactobacillales</taxon>
        <taxon>Lactobacillaceae</taxon>
        <taxon>Lacticaseibacillus</taxon>
    </lineage>
</organism>
<protein>
    <submittedName>
        <fullName evidence="1">Cof-type HAD-IIB family hydrolase</fullName>
    </submittedName>
</protein>
<dbReference type="EMBL" id="CP117884">
    <property type="protein sequence ID" value="WDF82862.1"/>
    <property type="molecule type" value="Genomic_DNA"/>
</dbReference>
<accession>A0ABY7WRQ1</accession>
<dbReference type="SUPFAM" id="SSF56784">
    <property type="entry name" value="HAD-like"/>
    <property type="match status" value="1"/>
</dbReference>
<dbReference type="NCBIfam" id="TIGR01484">
    <property type="entry name" value="HAD-SF-IIB"/>
    <property type="match status" value="1"/>
</dbReference>
<reference evidence="1 2" key="1">
    <citation type="submission" date="2023-02" db="EMBL/GenBank/DDBJ databases">
        <title>Genome sequence of Lacticaseibacillus sp. KACC 23028.</title>
        <authorList>
            <person name="Kim S."/>
            <person name="Heo J."/>
            <person name="Kwon S.-W."/>
        </authorList>
    </citation>
    <scope>NUCLEOTIDE SEQUENCE [LARGE SCALE GENOMIC DNA]</scope>
    <source>
        <strain evidence="1 2">KACC 23028</strain>
    </source>
</reference>
<proteinExistence type="predicted"/>
<dbReference type="NCBIfam" id="TIGR00099">
    <property type="entry name" value="Cof-subfamily"/>
    <property type="match status" value="1"/>
</dbReference>
<name>A0ABY7WRQ1_9LACO</name>
<evidence type="ECO:0000313" key="1">
    <source>
        <dbReference type="EMBL" id="WDF82862.1"/>
    </source>
</evidence>
<dbReference type="SFLD" id="SFLDG01144">
    <property type="entry name" value="C2.B.4:_PGP_Like"/>
    <property type="match status" value="1"/>
</dbReference>
<evidence type="ECO:0000313" key="2">
    <source>
        <dbReference type="Proteomes" id="UP001220377"/>
    </source>
</evidence>
<dbReference type="GO" id="GO:0016787">
    <property type="term" value="F:hydrolase activity"/>
    <property type="evidence" value="ECO:0007669"/>
    <property type="project" value="UniProtKB-KW"/>
</dbReference>
<dbReference type="SFLD" id="SFLDG01140">
    <property type="entry name" value="C2.B:_Phosphomannomutase_and_P"/>
    <property type="match status" value="1"/>
</dbReference>
<dbReference type="PANTHER" id="PTHR10000:SF8">
    <property type="entry name" value="HAD SUPERFAMILY HYDROLASE-LIKE, TYPE 3"/>
    <property type="match status" value="1"/>
</dbReference>
<keyword evidence="1" id="KW-0378">Hydrolase</keyword>